<organism evidence="2 3">
    <name type="scientific">Arthrobacter zhaoxinii</name>
    <dbReference type="NCBI Taxonomy" id="2964616"/>
    <lineage>
        <taxon>Bacteria</taxon>
        <taxon>Bacillati</taxon>
        <taxon>Actinomycetota</taxon>
        <taxon>Actinomycetes</taxon>
        <taxon>Micrococcales</taxon>
        <taxon>Micrococcaceae</taxon>
        <taxon>Arthrobacter</taxon>
    </lineage>
</organism>
<accession>A0ABY5YQQ7</accession>
<dbReference type="RefSeq" id="WP_260652484.1">
    <property type="nucleotide sequence ID" value="NZ_CP104275.1"/>
</dbReference>
<evidence type="ECO:0000256" key="1">
    <source>
        <dbReference type="SAM" id="MobiDB-lite"/>
    </source>
</evidence>
<dbReference type="EMBL" id="CP104275">
    <property type="protein sequence ID" value="UWX97263.1"/>
    <property type="molecule type" value="Genomic_DNA"/>
</dbReference>
<reference evidence="2" key="1">
    <citation type="submission" date="2022-09" db="EMBL/GenBank/DDBJ databases">
        <title>Novel species in genus Arthrobacter.</title>
        <authorList>
            <person name="Liu Y."/>
        </authorList>
    </citation>
    <scope>NUCLEOTIDE SEQUENCE</scope>
    <source>
        <strain evidence="2">Zg-Y815</strain>
    </source>
</reference>
<dbReference type="Proteomes" id="UP001059859">
    <property type="component" value="Chromosome"/>
</dbReference>
<sequence>MENPLRVLVQVDTRNAAASIEVRGALTGTSCDALLNILHHTATLGADICVNLSRAARIEATALEVLAGVADDVERSAPAGLPLRVHIQLPPTPGSPSGNPAGSGRTGSKETQDGTTALDNRTALDMILRRDSRVLARLRKTGPRDTPAAGVSAPPWPVLPGRTS</sequence>
<name>A0ABY5YQQ7_9MICC</name>
<gene>
    <name evidence="2" type="ORF">N2K95_00700</name>
</gene>
<feature type="region of interest" description="Disordered" evidence="1">
    <location>
        <begin position="88"/>
        <end position="164"/>
    </location>
</feature>
<evidence type="ECO:0008006" key="4">
    <source>
        <dbReference type="Google" id="ProtNLM"/>
    </source>
</evidence>
<protein>
    <recommendedName>
        <fullName evidence="4">STAS domain-containing protein</fullName>
    </recommendedName>
</protein>
<evidence type="ECO:0000313" key="3">
    <source>
        <dbReference type="Proteomes" id="UP001059859"/>
    </source>
</evidence>
<keyword evidence="3" id="KW-1185">Reference proteome</keyword>
<evidence type="ECO:0000313" key="2">
    <source>
        <dbReference type="EMBL" id="UWX97263.1"/>
    </source>
</evidence>
<proteinExistence type="predicted"/>